<dbReference type="Proteomes" id="UP000186313">
    <property type="component" value="Unassembled WGS sequence"/>
</dbReference>
<dbReference type="Pfam" id="PF03466">
    <property type="entry name" value="LysR_substrate"/>
    <property type="match status" value="1"/>
</dbReference>
<evidence type="ECO:0000313" key="7">
    <source>
        <dbReference type="Proteomes" id="UP000186313"/>
    </source>
</evidence>
<comment type="caution">
    <text evidence="6">The sequence shown here is derived from an EMBL/GenBank/DDBJ whole genome shotgun (WGS) entry which is preliminary data.</text>
</comment>
<dbReference type="GO" id="GO:0003700">
    <property type="term" value="F:DNA-binding transcription factor activity"/>
    <property type="evidence" value="ECO:0007669"/>
    <property type="project" value="InterPro"/>
</dbReference>
<evidence type="ECO:0000313" key="6">
    <source>
        <dbReference type="EMBL" id="OLQ88172.1"/>
    </source>
</evidence>
<reference evidence="6 7" key="1">
    <citation type="submission" date="2016-09" db="EMBL/GenBank/DDBJ databases">
        <title>Genomic Taxonomy of the Vibrionaceae.</title>
        <authorList>
            <person name="Gonzalez-Castillo A."/>
            <person name="Gomez-Gil B."/>
            <person name="Enciso-Ibarra K."/>
        </authorList>
    </citation>
    <scope>NUCLEOTIDE SEQUENCE [LARGE SCALE GENOMIC DNA]</scope>
    <source>
        <strain evidence="6 7">CAIM 703</strain>
    </source>
</reference>
<dbReference type="InterPro" id="IPR036390">
    <property type="entry name" value="WH_DNA-bd_sf"/>
</dbReference>
<dbReference type="InterPro" id="IPR000847">
    <property type="entry name" value="LysR_HTH_N"/>
</dbReference>
<dbReference type="AlphaFoldDB" id="A0A1Q9HEL0"/>
<evidence type="ECO:0000256" key="1">
    <source>
        <dbReference type="ARBA" id="ARBA00009437"/>
    </source>
</evidence>
<keyword evidence="4" id="KW-0804">Transcription</keyword>
<organism evidence="6 7">
    <name type="scientific">Vibrio panuliri</name>
    <dbReference type="NCBI Taxonomy" id="1381081"/>
    <lineage>
        <taxon>Bacteria</taxon>
        <taxon>Pseudomonadati</taxon>
        <taxon>Pseudomonadota</taxon>
        <taxon>Gammaproteobacteria</taxon>
        <taxon>Vibrionales</taxon>
        <taxon>Vibrionaceae</taxon>
        <taxon>Vibrio</taxon>
    </lineage>
</organism>
<evidence type="ECO:0000256" key="4">
    <source>
        <dbReference type="ARBA" id="ARBA00023163"/>
    </source>
</evidence>
<sequence>MKIDDLKLFVKVVELGSFTAAANALDLPRANVSRRISELESKLSVPLFHRTTRSLSLTNQGEIYHQELLKALALFDHASHAINQSDERVSGKIKLGMLSETHDVLQPILFDFIDQHPDVELDVRVIQNGFIDMYQQGLDIAFHGGGLIDSDLIARKILPLDRCLVAAPSYITQHGLADTIQALAEHTALCFRWPNGEVDNRWQFAEGEIKVSSKFVSNSIAFIKDSALSGRGIAFLPRILVAKELESGGLVHILQQYKATSEHGYLLYPQPRTLNLASRALIQHLIQEIPKLA</sequence>
<dbReference type="Gene3D" id="3.40.190.290">
    <property type="match status" value="1"/>
</dbReference>
<keyword evidence="3" id="KW-0238">DNA-binding</keyword>
<accession>A0A1Q9HEL0</accession>
<dbReference type="SUPFAM" id="SSF53850">
    <property type="entry name" value="Periplasmic binding protein-like II"/>
    <property type="match status" value="1"/>
</dbReference>
<dbReference type="RefSeq" id="WP_075709340.1">
    <property type="nucleotide sequence ID" value="NZ_MJMJ01000023.1"/>
</dbReference>
<dbReference type="CDD" id="cd08422">
    <property type="entry name" value="PBP2_CrgA_like"/>
    <property type="match status" value="1"/>
</dbReference>
<dbReference type="PANTHER" id="PTHR30537:SF68">
    <property type="entry name" value="TRANSCRIPTIONAL REGULATOR-RELATED"/>
    <property type="match status" value="1"/>
</dbReference>
<dbReference type="SUPFAM" id="SSF46785">
    <property type="entry name" value="Winged helix' DNA-binding domain"/>
    <property type="match status" value="1"/>
</dbReference>
<evidence type="ECO:0000256" key="2">
    <source>
        <dbReference type="ARBA" id="ARBA00023015"/>
    </source>
</evidence>
<dbReference type="GO" id="GO:0043565">
    <property type="term" value="F:sequence-specific DNA binding"/>
    <property type="evidence" value="ECO:0007669"/>
    <property type="project" value="TreeGrafter"/>
</dbReference>
<dbReference type="InterPro" id="IPR036388">
    <property type="entry name" value="WH-like_DNA-bd_sf"/>
</dbReference>
<proteinExistence type="inferred from homology"/>
<dbReference type="GO" id="GO:0006351">
    <property type="term" value="P:DNA-templated transcription"/>
    <property type="evidence" value="ECO:0007669"/>
    <property type="project" value="TreeGrafter"/>
</dbReference>
<dbReference type="STRING" id="1381081.BIY22_08380"/>
<feature type="domain" description="HTH lysR-type" evidence="5">
    <location>
        <begin position="1"/>
        <end position="58"/>
    </location>
</feature>
<keyword evidence="2" id="KW-0805">Transcription regulation</keyword>
<dbReference type="Gene3D" id="1.10.10.10">
    <property type="entry name" value="Winged helix-like DNA-binding domain superfamily/Winged helix DNA-binding domain"/>
    <property type="match status" value="1"/>
</dbReference>
<comment type="similarity">
    <text evidence="1">Belongs to the LysR transcriptional regulatory family.</text>
</comment>
<dbReference type="FunFam" id="1.10.10.10:FF:000001">
    <property type="entry name" value="LysR family transcriptional regulator"/>
    <property type="match status" value="1"/>
</dbReference>
<protein>
    <submittedName>
        <fullName evidence="6">Transcriptional regulator</fullName>
    </submittedName>
</protein>
<dbReference type="InterPro" id="IPR058163">
    <property type="entry name" value="LysR-type_TF_proteobact-type"/>
</dbReference>
<gene>
    <name evidence="6" type="ORF">BIY22_08380</name>
</gene>
<evidence type="ECO:0000256" key="3">
    <source>
        <dbReference type="ARBA" id="ARBA00023125"/>
    </source>
</evidence>
<dbReference type="InterPro" id="IPR005119">
    <property type="entry name" value="LysR_subst-bd"/>
</dbReference>
<dbReference type="OrthoDB" id="9786526at2"/>
<dbReference type="EMBL" id="MJMJ01000023">
    <property type="protein sequence ID" value="OLQ88172.1"/>
    <property type="molecule type" value="Genomic_DNA"/>
</dbReference>
<dbReference type="Pfam" id="PF00126">
    <property type="entry name" value="HTH_1"/>
    <property type="match status" value="1"/>
</dbReference>
<dbReference type="PROSITE" id="PS50931">
    <property type="entry name" value="HTH_LYSR"/>
    <property type="match status" value="1"/>
</dbReference>
<evidence type="ECO:0000259" key="5">
    <source>
        <dbReference type="PROSITE" id="PS50931"/>
    </source>
</evidence>
<name>A0A1Q9HEL0_9VIBR</name>
<dbReference type="PANTHER" id="PTHR30537">
    <property type="entry name" value="HTH-TYPE TRANSCRIPTIONAL REGULATOR"/>
    <property type="match status" value="1"/>
</dbReference>